<dbReference type="AlphaFoldDB" id="A0A6N4RB42"/>
<proteinExistence type="predicted"/>
<evidence type="ECO:0000313" key="5">
    <source>
        <dbReference type="Proteomes" id="UP000320948"/>
    </source>
</evidence>
<protein>
    <submittedName>
        <fullName evidence="4">RNA chaperone Hfq</fullName>
    </submittedName>
</protein>
<dbReference type="GO" id="GO:0006355">
    <property type="term" value="P:regulation of DNA-templated transcription"/>
    <property type="evidence" value="ECO:0007669"/>
    <property type="project" value="InterPro"/>
</dbReference>
<evidence type="ECO:0000259" key="3">
    <source>
        <dbReference type="PROSITE" id="PS52002"/>
    </source>
</evidence>
<dbReference type="GO" id="GO:0003723">
    <property type="term" value="F:RNA binding"/>
    <property type="evidence" value="ECO:0007669"/>
    <property type="project" value="UniProtKB-KW"/>
</dbReference>
<organism evidence="4 5">
    <name type="scientific">Blastochloris viridis</name>
    <name type="common">Rhodopseudomonas viridis</name>
    <dbReference type="NCBI Taxonomy" id="1079"/>
    <lineage>
        <taxon>Bacteria</taxon>
        <taxon>Pseudomonadati</taxon>
        <taxon>Pseudomonadota</taxon>
        <taxon>Alphaproteobacteria</taxon>
        <taxon>Hyphomicrobiales</taxon>
        <taxon>Blastochloridaceae</taxon>
        <taxon>Blastochloris</taxon>
    </lineage>
</organism>
<dbReference type="PANTHER" id="PTHR34772">
    <property type="entry name" value="RNA-BINDING PROTEIN HFQ"/>
    <property type="match status" value="1"/>
</dbReference>
<name>A0A6N4RB42_BLAVI</name>
<evidence type="ECO:0000256" key="2">
    <source>
        <dbReference type="ARBA" id="ARBA00023016"/>
    </source>
</evidence>
<dbReference type="Gene3D" id="2.30.30.100">
    <property type="match status" value="1"/>
</dbReference>
<gene>
    <name evidence="4" type="primary">hfq</name>
    <name evidence="4" type="ORF">DI628_01185</name>
</gene>
<comment type="caution">
    <text evidence="4">The sequence shown here is derived from an EMBL/GenBank/DDBJ whole genome shotgun (WGS) entry which is preliminary data.</text>
</comment>
<feature type="domain" description="Sm" evidence="3">
    <location>
        <begin position="11"/>
        <end position="71"/>
    </location>
</feature>
<sequence length="80" mass="8533">MAKGSVKNLQEAFLAHLAKGHAPVTVFLTNGVKLSGSITFVDEEALTLARDGVTQLIFKHAVATVMPQDAFSIYDIMGAE</sequence>
<dbReference type="GO" id="GO:0005829">
    <property type="term" value="C:cytosol"/>
    <property type="evidence" value="ECO:0007669"/>
    <property type="project" value="TreeGrafter"/>
</dbReference>
<dbReference type="EMBL" id="VAFM01000001">
    <property type="protein sequence ID" value="TKW61272.1"/>
    <property type="molecule type" value="Genomic_DNA"/>
</dbReference>
<dbReference type="GO" id="GO:0045974">
    <property type="term" value="P:regulation of translation, ncRNA-mediated"/>
    <property type="evidence" value="ECO:0007669"/>
    <property type="project" value="TreeGrafter"/>
</dbReference>
<dbReference type="InterPro" id="IPR005001">
    <property type="entry name" value="Hfq"/>
</dbReference>
<dbReference type="SUPFAM" id="SSF50182">
    <property type="entry name" value="Sm-like ribonucleoproteins"/>
    <property type="match status" value="1"/>
</dbReference>
<dbReference type="PANTHER" id="PTHR34772:SF1">
    <property type="entry name" value="RNA-BINDING PROTEIN HFQ"/>
    <property type="match status" value="1"/>
</dbReference>
<keyword evidence="2" id="KW-0346">Stress response</keyword>
<dbReference type="InterPro" id="IPR010920">
    <property type="entry name" value="LSM_dom_sf"/>
</dbReference>
<reference evidence="4 5" key="1">
    <citation type="journal article" date="2017" name="Nat. Commun.">
        <title>In situ click chemistry generation of cyclooxygenase-2 inhibitors.</title>
        <authorList>
            <person name="Bhardwaj A."/>
            <person name="Kaur J."/>
            <person name="Wuest M."/>
            <person name="Wuest F."/>
        </authorList>
    </citation>
    <scope>NUCLEOTIDE SEQUENCE [LARGE SCALE GENOMIC DNA]</scope>
    <source>
        <strain evidence="4">S2_018_000_R2_106</strain>
    </source>
</reference>
<dbReference type="InterPro" id="IPR047575">
    <property type="entry name" value="Sm"/>
</dbReference>
<dbReference type="NCBIfam" id="TIGR02383">
    <property type="entry name" value="Hfq"/>
    <property type="match status" value="1"/>
</dbReference>
<evidence type="ECO:0000313" key="4">
    <source>
        <dbReference type="EMBL" id="TKW61272.1"/>
    </source>
</evidence>
<keyword evidence="1" id="KW-0694">RNA-binding</keyword>
<dbReference type="Proteomes" id="UP000320948">
    <property type="component" value="Unassembled WGS sequence"/>
</dbReference>
<accession>A0A6N4RB42</accession>
<dbReference type="GO" id="GO:0043487">
    <property type="term" value="P:regulation of RNA stability"/>
    <property type="evidence" value="ECO:0007669"/>
    <property type="project" value="TreeGrafter"/>
</dbReference>
<dbReference type="Pfam" id="PF17209">
    <property type="entry name" value="Hfq"/>
    <property type="match status" value="1"/>
</dbReference>
<dbReference type="PROSITE" id="PS52002">
    <property type="entry name" value="SM"/>
    <property type="match status" value="1"/>
</dbReference>
<evidence type="ECO:0000256" key="1">
    <source>
        <dbReference type="ARBA" id="ARBA00022884"/>
    </source>
</evidence>